<comment type="caution">
    <text evidence="2">The sequence shown here is derived from an EMBL/GenBank/DDBJ whole genome shotgun (WGS) entry which is preliminary data.</text>
</comment>
<gene>
    <name evidence="2" type="ORF">GCM10009765_75860</name>
</gene>
<proteinExistence type="inferred from homology"/>
<evidence type="ECO:0000256" key="1">
    <source>
        <dbReference type="ARBA" id="ARBA00005721"/>
    </source>
</evidence>
<sequence length="117" mass="11519">MSTEWVIGPAVVASVAAHAALGTAGVARLEPGVGALVGGWSRAARQQVLGLTPAPAEGVTVAEDLVVRVSVSVRGPESAALVGQAVQRSVVRAVEAATGVVVPAVLVSIVDIAVVPV</sequence>
<reference evidence="2 3" key="1">
    <citation type="journal article" date="2019" name="Int. J. Syst. Evol. Microbiol.">
        <title>The Global Catalogue of Microorganisms (GCM) 10K type strain sequencing project: providing services to taxonomists for standard genome sequencing and annotation.</title>
        <authorList>
            <consortium name="The Broad Institute Genomics Platform"/>
            <consortium name="The Broad Institute Genome Sequencing Center for Infectious Disease"/>
            <person name="Wu L."/>
            <person name="Ma J."/>
        </authorList>
    </citation>
    <scope>NUCLEOTIDE SEQUENCE [LARGE SCALE GENOMIC DNA]</scope>
    <source>
        <strain evidence="2 3">JCM 14718</strain>
    </source>
</reference>
<dbReference type="InterPro" id="IPR005531">
    <property type="entry name" value="Asp23"/>
</dbReference>
<accession>A0ABN2J181</accession>
<organism evidence="2 3">
    <name type="scientific">Fodinicola feengrottensis</name>
    <dbReference type="NCBI Taxonomy" id="435914"/>
    <lineage>
        <taxon>Bacteria</taxon>
        <taxon>Bacillati</taxon>
        <taxon>Actinomycetota</taxon>
        <taxon>Actinomycetes</taxon>
        <taxon>Mycobacteriales</taxon>
        <taxon>Fodinicola</taxon>
    </lineage>
</organism>
<dbReference type="EMBL" id="BAAANY010000040">
    <property type="protein sequence ID" value="GAA1715927.1"/>
    <property type="molecule type" value="Genomic_DNA"/>
</dbReference>
<comment type="similarity">
    <text evidence="1">Belongs to the asp23 family.</text>
</comment>
<dbReference type="Proteomes" id="UP001500618">
    <property type="component" value="Unassembled WGS sequence"/>
</dbReference>
<evidence type="ECO:0000313" key="2">
    <source>
        <dbReference type="EMBL" id="GAA1715927.1"/>
    </source>
</evidence>
<dbReference type="Pfam" id="PF03780">
    <property type="entry name" value="Asp23"/>
    <property type="match status" value="1"/>
</dbReference>
<protein>
    <submittedName>
        <fullName evidence="2">Asp23/Gls24 family envelope stress response protein</fullName>
    </submittedName>
</protein>
<dbReference type="RefSeq" id="WP_163568453.1">
    <property type="nucleotide sequence ID" value="NZ_BAAANY010000040.1"/>
</dbReference>
<evidence type="ECO:0000313" key="3">
    <source>
        <dbReference type="Proteomes" id="UP001500618"/>
    </source>
</evidence>
<keyword evidence="3" id="KW-1185">Reference proteome</keyword>
<name>A0ABN2J181_9ACTN</name>